<comment type="caution">
    <text evidence="1">The sequence shown here is derived from an EMBL/GenBank/DDBJ whole genome shotgun (WGS) entry which is preliminary data.</text>
</comment>
<evidence type="ECO:0000313" key="2">
    <source>
        <dbReference type="Proteomes" id="UP000293874"/>
    </source>
</evidence>
<dbReference type="Proteomes" id="UP000293874">
    <property type="component" value="Unassembled WGS sequence"/>
</dbReference>
<protein>
    <submittedName>
        <fullName evidence="1">Uncharacterized protein</fullName>
    </submittedName>
</protein>
<evidence type="ECO:0000313" key="1">
    <source>
        <dbReference type="EMBL" id="RZS66962.1"/>
    </source>
</evidence>
<dbReference type="EMBL" id="SGXA01000004">
    <property type="protein sequence ID" value="RZS66962.1"/>
    <property type="molecule type" value="Genomic_DNA"/>
</dbReference>
<name>A0A4Q7MJM6_9BACT</name>
<keyword evidence="2" id="KW-1185">Reference proteome</keyword>
<organism evidence="1 2">
    <name type="scientific">Pseudobacter ginsenosidimutans</name>
    <dbReference type="NCBI Taxonomy" id="661488"/>
    <lineage>
        <taxon>Bacteria</taxon>
        <taxon>Pseudomonadati</taxon>
        <taxon>Bacteroidota</taxon>
        <taxon>Chitinophagia</taxon>
        <taxon>Chitinophagales</taxon>
        <taxon>Chitinophagaceae</taxon>
        <taxon>Pseudobacter</taxon>
    </lineage>
</organism>
<sequence>MVQQQEGASPSAVFICTQKNCQAKARQSWSRCAVTYSNLTTDMFIAEESAHVHHTSFNHHASYELLNRKNC</sequence>
<reference evidence="1 2" key="1">
    <citation type="submission" date="2019-02" db="EMBL/GenBank/DDBJ databases">
        <title>Genomic Encyclopedia of Type Strains, Phase IV (KMG-IV): sequencing the most valuable type-strain genomes for metagenomic binning, comparative biology and taxonomic classification.</title>
        <authorList>
            <person name="Goeker M."/>
        </authorList>
    </citation>
    <scope>NUCLEOTIDE SEQUENCE [LARGE SCALE GENOMIC DNA]</scope>
    <source>
        <strain evidence="1 2">DSM 18116</strain>
    </source>
</reference>
<gene>
    <name evidence="1" type="ORF">EV199_5346</name>
</gene>
<dbReference type="AlphaFoldDB" id="A0A4Q7MJM6"/>
<accession>A0A4Q7MJM6</accession>
<proteinExistence type="predicted"/>